<sequence length="1178" mass="125802">MLALTISVSLYIQALWLLRRVLIEHTGPPEWRRTVGAQLLALIGRLWLETHSWDPAFKPNHQALTNNTDEEEVDNRWRAPATASYTGATCAALVQLVRQLHSAAQWHNPITTLLLDKLQLAAQTTELSGIQSAESDRLSLPLGGGESALRVCAALLGAGPQASPMHPHHLPGNVDRGIVLGTEGTLLRRLLALATRPSPLAASHSPRELESAALTIVQQLAAHVNARKDLNTWANSSQVQQVIEMGFSRHAVYAAIQALGGTSLPSVESLVVYLLELPQHGMDDSVFEMRPLNKPEKKQTPYRWRSCFASEEEYAQYLSDVITPGMTVRCCKAVEPVTISSNGRDLTVDFPQQPGWTGQVSEMELVTDQSYFTILCGIFNKSLISQHWIRVEMRNGVRVRRLGLGVGGGAHGPAALAVRAGATFDDAALAPLAAVPCTPSAPTRDRPPAHLAQIQLLADCKQSMNFVAEDWMEKDSQTGSVSADNNPPALPSDSPKVYVWGLNDKDQLGGVKGSKVKIPVFSPSLSAYRPVHIAGGSKTLFIVSHDGKLFACGEGTNGRLGLGHSNNVSSPRANPYLAHVLVRRVAVHSGGKHALALTADGKVYSWGEGEDGKLGHGNRITLEVPRLIETLSGERVEALANFRVVQVACGSRDAQTLALTACGKVFSWGDGDFGKLGRGGSDGCAVPMNIERLNTLGVIQVECGAQFSLALTRDGEVWTWGKGDYFRLGHGCDAHVRRPTLVEALRGRRVIHVAVGALHCLAVTSEHQVRLAKSDKVWAWGDNDHGQQGNGTTCVNRRPALVAGVEGVQRAAAGSSHSAAWSLRPSALQHDTHTAHVAPLPFPTLKDPLGAQSLGLYSEEAVVDEPQGPRASLAAAALALEPPVAVQHALSLILLALHITQSGASSPLSGSISSRHSAVMSSSAVSVAAATMTVQQAEAPKLVLDEFTSQLGESDARALVDLLKLAAAGRIPDSNNAVKIITDVLMALCASKPAVADMVVEVCVCELEEAAAGGGRAPPQPVTVDSPHPYADDTDISGVVKIPGAISLRVVFEQGCSTERRNDPLTISDSTGRVLATRSGREPTDWAQEIIVNGDELRWRFTSDGSVNGWGWRFTAHPMLPAHSVTESGSDRYVLSCPSVELAWRLLDGPLLAAISNDHQLAPRLAQALAICAQMPTL</sequence>
<dbReference type="PANTHER" id="PTHR45982">
    <property type="entry name" value="REGULATOR OF CHROMOSOME CONDENSATION"/>
    <property type="match status" value="1"/>
</dbReference>
<dbReference type="Proteomes" id="UP000814243">
    <property type="component" value="Unassembled WGS sequence"/>
</dbReference>
<dbReference type="InterPro" id="IPR000408">
    <property type="entry name" value="Reg_chr_condens"/>
</dbReference>
<dbReference type="PROSITE" id="PS50012">
    <property type="entry name" value="RCC1_3"/>
    <property type="match status" value="6"/>
</dbReference>
<feature type="chain" id="PRO_5037228025" description="UBA domain-containing protein" evidence="4">
    <location>
        <begin position="24"/>
        <end position="1178"/>
    </location>
</feature>
<dbReference type="InterPro" id="IPR014722">
    <property type="entry name" value="Rib_uL2_dom2"/>
</dbReference>
<feature type="repeat" description="RCC1" evidence="3">
    <location>
        <begin position="663"/>
        <end position="714"/>
    </location>
</feature>
<dbReference type="EMBL" id="JACEFF010000011">
    <property type="protein sequence ID" value="KAH9645817.1"/>
    <property type="molecule type" value="Genomic_DNA"/>
</dbReference>
<gene>
    <name evidence="6" type="ORF">HF086_012544</name>
</gene>
<feature type="domain" description="UBA" evidence="5">
    <location>
        <begin position="233"/>
        <end position="277"/>
    </location>
</feature>
<dbReference type="InterPro" id="IPR058923">
    <property type="entry name" value="RCC1-like_dom"/>
</dbReference>
<evidence type="ECO:0000256" key="4">
    <source>
        <dbReference type="SAM" id="SignalP"/>
    </source>
</evidence>
<dbReference type="Pfam" id="PF11515">
    <property type="entry name" value="Cul7"/>
    <property type="match status" value="1"/>
</dbReference>
<dbReference type="GO" id="GO:0005085">
    <property type="term" value="F:guanyl-nucleotide exchange factor activity"/>
    <property type="evidence" value="ECO:0007669"/>
    <property type="project" value="TreeGrafter"/>
</dbReference>
<dbReference type="InterPro" id="IPR021097">
    <property type="entry name" value="CPH_domain"/>
</dbReference>
<evidence type="ECO:0000256" key="1">
    <source>
        <dbReference type="ARBA" id="ARBA00022658"/>
    </source>
</evidence>
<dbReference type="InterPro" id="IPR035914">
    <property type="entry name" value="Sperma_CUB_dom_sf"/>
</dbReference>
<evidence type="ECO:0000256" key="2">
    <source>
        <dbReference type="ARBA" id="ARBA00022737"/>
    </source>
</evidence>
<feature type="repeat" description="RCC1" evidence="3">
    <location>
        <begin position="715"/>
        <end position="766"/>
    </location>
</feature>
<evidence type="ECO:0000313" key="6">
    <source>
        <dbReference type="EMBL" id="KAH9645817.1"/>
    </source>
</evidence>
<dbReference type="PRINTS" id="PR00633">
    <property type="entry name" value="RCCNDNSATION"/>
</dbReference>
<protein>
    <recommendedName>
        <fullName evidence="5">UBA domain-containing protein</fullName>
    </recommendedName>
</protein>
<dbReference type="InterPro" id="IPR051553">
    <property type="entry name" value="Ran_GTPase-activating"/>
</dbReference>
<feature type="repeat" description="RCC1" evidence="3">
    <location>
        <begin position="547"/>
        <end position="600"/>
    </location>
</feature>
<dbReference type="PANTHER" id="PTHR45982:SF1">
    <property type="entry name" value="REGULATOR OF CHROMOSOME CONDENSATION"/>
    <property type="match status" value="1"/>
</dbReference>
<feature type="repeat" description="RCC1" evidence="3">
    <location>
        <begin position="495"/>
        <end position="546"/>
    </location>
</feature>
<organism evidence="6 7">
    <name type="scientific">Spodoptera exigua</name>
    <name type="common">Beet armyworm</name>
    <name type="synonym">Noctua fulgens</name>
    <dbReference type="NCBI Taxonomy" id="7107"/>
    <lineage>
        <taxon>Eukaryota</taxon>
        <taxon>Metazoa</taxon>
        <taxon>Ecdysozoa</taxon>
        <taxon>Arthropoda</taxon>
        <taxon>Hexapoda</taxon>
        <taxon>Insecta</taxon>
        <taxon>Pterygota</taxon>
        <taxon>Neoptera</taxon>
        <taxon>Endopterygota</taxon>
        <taxon>Lepidoptera</taxon>
        <taxon>Glossata</taxon>
        <taxon>Ditrysia</taxon>
        <taxon>Noctuoidea</taxon>
        <taxon>Noctuidae</taxon>
        <taxon>Amphipyrinae</taxon>
        <taxon>Spodoptera</taxon>
    </lineage>
</organism>
<dbReference type="SUPFAM" id="SSF50985">
    <property type="entry name" value="RCC1/BLIP-II"/>
    <property type="match status" value="1"/>
</dbReference>
<evidence type="ECO:0000259" key="5">
    <source>
        <dbReference type="PROSITE" id="PS50030"/>
    </source>
</evidence>
<dbReference type="Gene3D" id="2.30.30.30">
    <property type="match status" value="1"/>
</dbReference>
<feature type="signal peptide" evidence="4">
    <location>
        <begin position="1"/>
        <end position="23"/>
    </location>
</feature>
<keyword evidence="1" id="KW-0344">Guanine-nucleotide releasing factor</keyword>
<dbReference type="PROSITE" id="PS50030">
    <property type="entry name" value="UBA"/>
    <property type="match status" value="1"/>
</dbReference>
<dbReference type="GO" id="GO:0005737">
    <property type="term" value="C:cytoplasm"/>
    <property type="evidence" value="ECO:0007669"/>
    <property type="project" value="TreeGrafter"/>
</dbReference>
<dbReference type="SUPFAM" id="SSF63748">
    <property type="entry name" value="Tudor/PWWP/MBT"/>
    <property type="match status" value="1"/>
</dbReference>
<evidence type="ECO:0000256" key="3">
    <source>
        <dbReference type="PROSITE-ProRule" id="PRU00235"/>
    </source>
</evidence>
<comment type="caution">
    <text evidence="6">The sequence shown here is derived from an EMBL/GenBank/DDBJ whole genome shotgun (WGS) entry which is preliminary data.</text>
</comment>
<dbReference type="SUPFAM" id="SSF49854">
    <property type="entry name" value="Spermadhesin, CUB domain"/>
    <property type="match status" value="1"/>
</dbReference>
<evidence type="ECO:0000313" key="7">
    <source>
        <dbReference type="Proteomes" id="UP000814243"/>
    </source>
</evidence>
<proteinExistence type="predicted"/>
<dbReference type="InterPro" id="IPR015940">
    <property type="entry name" value="UBA"/>
</dbReference>
<name>A0A922N1W6_SPOEX</name>
<feature type="repeat" description="RCC1" evidence="3">
    <location>
        <begin position="601"/>
        <end position="660"/>
    </location>
</feature>
<dbReference type="Pfam" id="PF25390">
    <property type="entry name" value="WD40_RLD"/>
    <property type="match status" value="1"/>
</dbReference>
<accession>A0A922N1W6</accession>
<keyword evidence="2" id="KW-0677">Repeat</keyword>
<reference evidence="6" key="1">
    <citation type="journal article" date="2021" name="G3 (Bethesda)">
        <title>Genome and transcriptome analysis of the beet armyworm Spodoptera exigua reveals targets for pest control. .</title>
        <authorList>
            <person name="Simon S."/>
            <person name="Breeschoten T."/>
            <person name="Jansen H.J."/>
            <person name="Dirks R.P."/>
            <person name="Schranz M.E."/>
            <person name="Ros V.I.D."/>
        </authorList>
    </citation>
    <scope>NUCLEOTIDE SEQUENCE</scope>
    <source>
        <strain evidence="6">TB_SE_WUR_2020</strain>
    </source>
</reference>
<feature type="repeat" description="RCC1" evidence="3">
    <location>
        <begin position="775"/>
        <end position="824"/>
    </location>
</feature>
<dbReference type="InterPro" id="IPR009091">
    <property type="entry name" value="RCC1/BLIP-II"/>
</dbReference>
<keyword evidence="4" id="KW-0732">Signal</keyword>
<dbReference type="AlphaFoldDB" id="A0A922N1W6"/>
<dbReference type="Gene3D" id="2.130.10.30">
    <property type="entry name" value="Regulator of chromosome condensation 1/beta-lactamase-inhibitor protein II"/>
    <property type="match status" value="3"/>
</dbReference>